<accession>A0A3E1PA51</accession>
<gene>
    <name evidence="2" type="ORF">DXN04_05975</name>
</gene>
<keyword evidence="1" id="KW-1133">Transmembrane helix</keyword>
<keyword evidence="1" id="KW-0472">Membrane</keyword>
<dbReference type="EMBL" id="QTJV01000001">
    <property type="protein sequence ID" value="RFM37044.1"/>
    <property type="molecule type" value="Genomic_DNA"/>
</dbReference>
<name>A0A3E1PA51_9BACT</name>
<proteinExistence type="predicted"/>
<evidence type="ECO:0000313" key="3">
    <source>
        <dbReference type="Proteomes" id="UP000261174"/>
    </source>
</evidence>
<evidence type="ECO:0000256" key="1">
    <source>
        <dbReference type="SAM" id="Phobius"/>
    </source>
</evidence>
<evidence type="ECO:0000313" key="2">
    <source>
        <dbReference type="EMBL" id="RFM37044.1"/>
    </source>
</evidence>
<dbReference type="AlphaFoldDB" id="A0A3E1PA51"/>
<keyword evidence="1" id="KW-0812">Transmembrane</keyword>
<organism evidence="2 3">
    <name type="scientific">Chitinophaga silvisoli</name>
    <dbReference type="NCBI Taxonomy" id="2291814"/>
    <lineage>
        <taxon>Bacteria</taxon>
        <taxon>Pseudomonadati</taxon>
        <taxon>Bacteroidota</taxon>
        <taxon>Chitinophagia</taxon>
        <taxon>Chitinophagales</taxon>
        <taxon>Chitinophagaceae</taxon>
        <taxon>Chitinophaga</taxon>
    </lineage>
</organism>
<feature type="transmembrane region" description="Helical" evidence="1">
    <location>
        <begin position="21"/>
        <end position="42"/>
    </location>
</feature>
<protein>
    <submittedName>
        <fullName evidence="2">Uncharacterized protein</fullName>
    </submittedName>
</protein>
<sequence>MTWLIYNHLTKIQKKRLSVKRGYLTIGKCKMALPISIIFTFIDKIQLKWINKEEAKMGLFLV</sequence>
<comment type="caution">
    <text evidence="2">The sequence shown here is derived from an EMBL/GenBank/DDBJ whole genome shotgun (WGS) entry which is preliminary data.</text>
</comment>
<keyword evidence="3" id="KW-1185">Reference proteome</keyword>
<reference evidence="2 3" key="1">
    <citation type="submission" date="2018-08" db="EMBL/GenBank/DDBJ databases">
        <title>Chitinophaga sp. K20C18050901, a novel bacterium isolated from forest soil.</title>
        <authorList>
            <person name="Wang C."/>
        </authorList>
    </citation>
    <scope>NUCLEOTIDE SEQUENCE [LARGE SCALE GENOMIC DNA]</scope>
    <source>
        <strain evidence="2 3">K20C18050901</strain>
    </source>
</reference>
<dbReference type="Proteomes" id="UP000261174">
    <property type="component" value="Unassembled WGS sequence"/>
</dbReference>